<dbReference type="Pfam" id="PF02254">
    <property type="entry name" value="TrkA_N"/>
    <property type="match status" value="2"/>
</dbReference>
<evidence type="ECO:0000313" key="6">
    <source>
        <dbReference type="Proteomes" id="UP000216339"/>
    </source>
</evidence>
<feature type="domain" description="RCK N-terminal" evidence="3">
    <location>
        <begin position="130"/>
        <end position="246"/>
    </location>
</feature>
<dbReference type="SUPFAM" id="SSF51735">
    <property type="entry name" value="NAD(P)-binding Rossmann-fold domains"/>
    <property type="match status" value="2"/>
</dbReference>
<feature type="transmembrane region" description="Helical" evidence="2">
    <location>
        <begin position="24"/>
        <end position="46"/>
    </location>
</feature>
<accession>A0A271J5E8</accession>
<organism evidence="5 6">
    <name type="scientific">Rubrivirga marina</name>
    <dbReference type="NCBI Taxonomy" id="1196024"/>
    <lineage>
        <taxon>Bacteria</taxon>
        <taxon>Pseudomonadati</taxon>
        <taxon>Rhodothermota</taxon>
        <taxon>Rhodothermia</taxon>
        <taxon>Rhodothermales</taxon>
        <taxon>Rubricoccaceae</taxon>
        <taxon>Rubrivirga</taxon>
    </lineage>
</organism>
<evidence type="ECO:0000259" key="4">
    <source>
        <dbReference type="PROSITE" id="PS51202"/>
    </source>
</evidence>
<dbReference type="Gene3D" id="3.30.70.1450">
    <property type="entry name" value="Regulator of K+ conductance, C-terminal domain"/>
    <property type="match status" value="2"/>
</dbReference>
<dbReference type="InterPro" id="IPR013099">
    <property type="entry name" value="K_chnl_dom"/>
</dbReference>
<dbReference type="InterPro" id="IPR003148">
    <property type="entry name" value="RCK_N"/>
</dbReference>
<feature type="transmembrane region" description="Helical" evidence="2">
    <location>
        <begin position="58"/>
        <end position="76"/>
    </location>
</feature>
<keyword evidence="2" id="KW-0812">Transmembrane</keyword>
<keyword evidence="6" id="KW-1185">Reference proteome</keyword>
<evidence type="ECO:0000256" key="1">
    <source>
        <dbReference type="ARBA" id="ARBA00004651"/>
    </source>
</evidence>
<evidence type="ECO:0000256" key="2">
    <source>
        <dbReference type="SAM" id="Phobius"/>
    </source>
</evidence>
<keyword evidence="2" id="KW-1133">Transmembrane helix</keyword>
<dbReference type="GO" id="GO:0005886">
    <property type="term" value="C:plasma membrane"/>
    <property type="evidence" value="ECO:0007669"/>
    <property type="project" value="UniProtKB-SubCell"/>
</dbReference>
<dbReference type="RefSeq" id="WP_095512164.1">
    <property type="nucleotide sequence ID" value="NZ_MQWD01000001.1"/>
</dbReference>
<feature type="transmembrane region" description="Helical" evidence="2">
    <location>
        <begin position="83"/>
        <end position="109"/>
    </location>
</feature>
<dbReference type="SUPFAM" id="SSF116726">
    <property type="entry name" value="TrkA C-terminal domain-like"/>
    <property type="match status" value="2"/>
</dbReference>
<dbReference type="PROSITE" id="PS51202">
    <property type="entry name" value="RCK_C"/>
    <property type="match status" value="2"/>
</dbReference>
<feature type="domain" description="RCK C-terminal" evidence="4">
    <location>
        <begin position="482"/>
        <end position="566"/>
    </location>
</feature>
<dbReference type="GO" id="GO:0008324">
    <property type="term" value="F:monoatomic cation transmembrane transporter activity"/>
    <property type="evidence" value="ECO:0007669"/>
    <property type="project" value="InterPro"/>
</dbReference>
<gene>
    <name evidence="5" type="ORF">BSZ37_19685</name>
</gene>
<dbReference type="Proteomes" id="UP000216339">
    <property type="component" value="Unassembled WGS sequence"/>
</dbReference>
<dbReference type="Pfam" id="PF02080">
    <property type="entry name" value="TrkA_C"/>
    <property type="match status" value="2"/>
</dbReference>
<keyword evidence="2" id="KW-0472">Membrane</keyword>
<dbReference type="InterPro" id="IPR036291">
    <property type="entry name" value="NAD(P)-bd_dom_sf"/>
</dbReference>
<proteinExistence type="predicted"/>
<evidence type="ECO:0000259" key="3">
    <source>
        <dbReference type="PROSITE" id="PS51201"/>
    </source>
</evidence>
<feature type="domain" description="RCK N-terminal" evidence="3">
    <location>
        <begin position="352"/>
        <end position="468"/>
    </location>
</feature>
<dbReference type="PRINTS" id="PR00169">
    <property type="entry name" value="KCHANNEL"/>
</dbReference>
<comment type="caution">
    <text evidence="5">The sequence shown here is derived from an EMBL/GenBank/DDBJ whole genome shotgun (WGS) entry which is preliminary data.</text>
</comment>
<dbReference type="PANTHER" id="PTHR43833">
    <property type="entry name" value="POTASSIUM CHANNEL PROTEIN 2-RELATED-RELATED"/>
    <property type="match status" value="1"/>
</dbReference>
<dbReference type="OrthoDB" id="9781411at2"/>
<feature type="domain" description="RCK C-terminal" evidence="4">
    <location>
        <begin position="262"/>
        <end position="347"/>
    </location>
</feature>
<dbReference type="PROSITE" id="PS51201">
    <property type="entry name" value="RCK_N"/>
    <property type="match status" value="2"/>
</dbReference>
<evidence type="ECO:0000313" key="5">
    <source>
        <dbReference type="EMBL" id="PAP78487.1"/>
    </source>
</evidence>
<dbReference type="Gene3D" id="1.10.287.70">
    <property type="match status" value="1"/>
</dbReference>
<dbReference type="InterPro" id="IPR050721">
    <property type="entry name" value="Trk_Ktr_HKT_K-transport"/>
</dbReference>
<dbReference type="InterPro" id="IPR006037">
    <property type="entry name" value="RCK_C"/>
</dbReference>
<comment type="subcellular location">
    <subcellularLocation>
        <location evidence="1">Cell membrane</location>
        <topology evidence="1">Multi-pass membrane protein</topology>
    </subcellularLocation>
</comment>
<dbReference type="EMBL" id="MQWD01000001">
    <property type="protein sequence ID" value="PAP78487.1"/>
    <property type="molecule type" value="Genomic_DNA"/>
</dbReference>
<dbReference type="InterPro" id="IPR036721">
    <property type="entry name" value="RCK_C_sf"/>
</dbReference>
<sequence length="567" mass="61433">MKFVGVQLSYFFSDTEVRRNVRSLMAYVAFVCAVIVVYAVVFHFVMLYEGEEHSWVTGFYWTLTVMSTLGFGDITFESDLGRLFSILVLVSGIVLLLIVLPFAFIRFFYAPWLESQVRMRAPRAVPRGMTGHVVVCGTDSITPVLVRRLEQEGVPYVVLEEDPAVAASHHLDDLSVVTGEVDSPATYRALALDRARLVVANREDTVNTSIILTVREVSPDAPVVAIANAEEAVDVLELSGATRVLPLKRWLGEQLANRVNALHARSHPIGHYEDLLLAELPVYRTPLAKRTVRETGLRQMTGVSIVGVWEHGHLRPARPDMSLSPSSVLVVIGTDAQLSALDELLVIYSANPNPVVVVGGGRVGAAAVRALRRRGVPVNLIEQQAALCSRLEAECGRVVVGDAADYERLCEAGILDAPSVVLTTNDDAMNVYLAAYCRKLNPDLRIVSRITHDRTLGAIHRAGADFVLSYATLGAQAVLSVLKGKELLVLGEEVDLFSVPSPRALVGKTLAETGIGARTGMTVIGLERDGEVTTDLSAETVLTPGSDLLMLGDAAQRAEFAEVFGTA</sequence>
<dbReference type="Gene3D" id="3.40.50.720">
    <property type="entry name" value="NAD(P)-binding Rossmann-like Domain"/>
    <property type="match status" value="2"/>
</dbReference>
<dbReference type="AlphaFoldDB" id="A0A271J5E8"/>
<dbReference type="Pfam" id="PF07885">
    <property type="entry name" value="Ion_trans_2"/>
    <property type="match status" value="1"/>
</dbReference>
<protein>
    <submittedName>
        <fullName evidence="5">Potassium transporter TrkA</fullName>
    </submittedName>
</protein>
<dbReference type="PANTHER" id="PTHR43833:SF13">
    <property type="entry name" value="POTASSIUM CHANNEL PROTEIN 2-RELATED"/>
    <property type="match status" value="1"/>
</dbReference>
<reference evidence="5 6" key="1">
    <citation type="submission" date="2016-11" db="EMBL/GenBank/DDBJ databases">
        <title>Study of marine rhodopsin-containing bacteria.</title>
        <authorList>
            <person name="Yoshizawa S."/>
            <person name="Kumagai Y."/>
            <person name="Kogure K."/>
        </authorList>
    </citation>
    <scope>NUCLEOTIDE SEQUENCE [LARGE SCALE GENOMIC DNA]</scope>
    <source>
        <strain evidence="5 6">SAORIC-28</strain>
    </source>
</reference>
<dbReference type="GO" id="GO:0006813">
    <property type="term" value="P:potassium ion transport"/>
    <property type="evidence" value="ECO:0007669"/>
    <property type="project" value="InterPro"/>
</dbReference>
<dbReference type="SUPFAM" id="SSF81324">
    <property type="entry name" value="Voltage-gated potassium channels"/>
    <property type="match status" value="1"/>
</dbReference>
<name>A0A271J5E8_9BACT</name>